<organism evidence="6 7">
    <name type="scientific">Anaerobranca californiensis DSM 14826</name>
    <dbReference type="NCBI Taxonomy" id="1120989"/>
    <lineage>
        <taxon>Bacteria</taxon>
        <taxon>Bacillati</taxon>
        <taxon>Bacillota</taxon>
        <taxon>Clostridia</taxon>
        <taxon>Eubacteriales</taxon>
        <taxon>Proteinivoracaceae</taxon>
        <taxon>Anaerobranca</taxon>
    </lineage>
</organism>
<evidence type="ECO:0000313" key="7">
    <source>
        <dbReference type="Proteomes" id="UP000243547"/>
    </source>
</evidence>
<reference evidence="7" key="1">
    <citation type="submission" date="2016-11" db="EMBL/GenBank/DDBJ databases">
        <authorList>
            <person name="Varghese N."/>
            <person name="Submissions S."/>
        </authorList>
    </citation>
    <scope>NUCLEOTIDE SEQUENCE [LARGE SCALE GENOMIC DNA]</scope>
    <source>
        <strain evidence="7">DSM 14826</strain>
    </source>
</reference>
<gene>
    <name evidence="6" type="ORF">SAMN02745227_00922</name>
</gene>
<dbReference type="Gene3D" id="3.30.70.20">
    <property type="match status" value="1"/>
</dbReference>
<evidence type="ECO:0000256" key="4">
    <source>
        <dbReference type="ARBA" id="ARBA00023014"/>
    </source>
</evidence>
<dbReference type="Proteomes" id="UP000243547">
    <property type="component" value="Unassembled WGS sequence"/>
</dbReference>
<dbReference type="PANTHER" id="PTHR43687:SF1">
    <property type="entry name" value="FERREDOXIN III"/>
    <property type="match status" value="1"/>
</dbReference>
<proteinExistence type="predicted"/>
<keyword evidence="1" id="KW-0004">4Fe-4S</keyword>
<evidence type="ECO:0000259" key="5">
    <source>
        <dbReference type="PROSITE" id="PS51379"/>
    </source>
</evidence>
<sequence length="79" mass="8586">MAKSWYPVIDYELCIECNACFNKCSHGVYKLEGERPVVVYPEGCVYGCRGCQKLCPVNAIQYVGDIGGKESSGCGCCSC</sequence>
<keyword evidence="3" id="KW-0408">Iron</keyword>
<dbReference type="OrthoDB" id="2965668at2"/>
<feature type="domain" description="4Fe-4S ferredoxin-type" evidence="5">
    <location>
        <begin position="35"/>
        <end position="65"/>
    </location>
</feature>
<dbReference type="PANTHER" id="PTHR43687">
    <property type="entry name" value="ADENYLYLSULFATE REDUCTASE, BETA SUBUNIT"/>
    <property type="match status" value="1"/>
</dbReference>
<dbReference type="GO" id="GO:0046872">
    <property type="term" value="F:metal ion binding"/>
    <property type="evidence" value="ECO:0007669"/>
    <property type="project" value="UniProtKB-KW"/>
</dbReference>
<dbReference type="SUPFAM" id="SSF54862">
    <property type="entry name" value="4Fe-4S ferredoxins"/>
    <property type="match status" value="1"/>
</dbReference>
<dbReference type="InterPro" id="IPR050572">
    <property type="entry name" value="Fe-S_Ferredoxin"/>
</dbReference>
<dbReference type="STRING" id="1120989.SAMN02745227_00922"/>
<feature type="domain" description="4Fe-4S ferredoxin-type" evidence="5">
    <location>
        <begin position="5"/>
        <end position="34"/>
    </location>
</feature>
<dbReference type="GO" id="GO:0051539">
    <property type="term" value="F:4 iron, 4 sulfur cluster binding"/>
    <property type="evidence" value="ECO:0007669"/>
    <property type="project" value="UniProtKB-KW"/>
</dbReference>
<keyword evidence="2" id="KW-0479">Metal-binding</keyword>
<dbReference type="RefSeq" id="WP_072906673.1">
    <property type="nucleotide sequence ID" value="NZ_FRAI01000008.1"/>
</dbReference>
<dbReference type="InterPro" id="IPR017896">
    <property type="entry name" value="4Fe4S_Fe-S-bd"/>
</dbReference>
<dbReference type="EMBL" id="FRAI01000008">
    <property type="protein sequence ID" value="SHJ87670.1"/>
    <property type="molecule type" value="Genomic_DNA"/>
</dbReference>
<dbReference type="AlphaFoldDB" id="A0A1M6MWA4"/>
<evidence type="ECO:0000256" key="1">
    <source>
        <dbReference type="ARBA" id="ARBA00022485"/>
    </source>
</evidence>
<evidence type="ECO:0000313" key="6">
    <source>
        <dbReference type="EMBL" id="SHJ87670.1"/>
    </source>
</evidence>
<name>A0A1M6MWA4_9FIRM</name>
<accession>A0A1M6MWA4</accession>
<evidence type="ECO:0000256" key="2">
    <source>
        <dbReference type="ARBA" id="ARBA00022723"/>
    </source>
</evidence>
<protein>
    <submittedName>
        <fullName evidence="6">4Fe-4S dicluster domain-containing protein</fullName>
    </submittedName>
</protein>
<keyword evidence="4" id="KW-0411">Iron-sulfur</keyword>
<dbReference type="PROSITE" id="PS51379">
    <property type="entry name" value="4FE4S_FER_2"/>
    <property type="match status" value="2"/>
</dbReference>
<dbReference type="Pfam" id="PF12838">
    <property type="entry name" value="Fer4_7"/>
    <property type="match status" value="1"/>
</dbReference>
<keyword evidence="7" id="KW-1185">Reference proteome</keyword>
<evidence type="ECO:0000256" key="3">
    <source>
        <dbReference type="ARBA" id="ARBA00023004"/>
    </source>
</evidence>